<dbReference type="STRING" id="1448320.A0A319DJG7"/>
<evidence type="ECO:0000313" key="2">
    <source>
        <dbReference type="Proteomes" id="UP000247810"/>
    </source>
</evidence>
<dbReference type="Proteomes" id="UP000247810">
    <property type="component" value="Unassembled WGS sequence"/>
</dbReference>
<evidence type="ECO:0000313" key="1">
    <source>
        <dbReference type="EMBL" id="PYH91363.1"/>
    </source>
</evidence>
<keyword evidence="2" id="KW-1185">Reference proteome</keyword>
<gene>
    <name evidence="1" type="ORF">BO71DRAFT_51560</name>
</gene>
<dbReference type="AlphaFoldDB" id="A0A319DJG7"/>
<dbReference type="Pfam" id="PF11951">
    <property type="entry name" value="Fungal_trans_2"/>
    <property type="match status" value="1"/>
</dbReference>
<accession>A0A319DJG7</accession>
<sequence length="457" mass="52539">MNKTFHFVHGTPNDRKAKKSLRSHVMKGKNAGKTFRRASRLDLARQRPYHHPAGTLATTRHPSTIERNIGNVFLTISCPLELSPDSLRIINQFYIYVIQKMYPAQLGFSVYEGKALWLNYMFADEAAAHCSIALMETCNAFFFSEGNTSTKALYHLSQTFVLVNKRLQSNEALSDSTLGVILMLIFQEQLRKAKIDSKVHYEGLRRMIDLRGGLNKLEGNWPLVMKICKTDITYALQCGEPLLFFRDHMSDVYDTLAAKGFILDRGPTASSIRPNGLNPYLREILIDVTCVANLINSFPIHRMEGHINIRTFLEILVSVLSRLIHFCPLKAPKPERRVDAAYHIGLTVFMMTLFLQFDHRRILDYESVSLRLKDVVEDELEDYDAELATWLMFIGGIWTSGDVDREWLIFRIARVVNQLGMKRWEEVRDLVKKFPWINALHDELGLGQWGLVEATRE</sequence>
<dbReference type="InterPro" id="IPR021858">
    <property type="entry name" value="Fun_TF"/>
</dbReference>
<dbReference type="OrthoDB" id="4158087at2759"/>
<proteinExistence type="predicted"/>
<dbReference type="PANTHER" id="PTHR37540">
    <property type="entry name" value="TRANSCRIPTION FACTOR (ACR-2), PUTATIVE-RELATED-RELATED"/>
    <property type="match status" value="1"/>
</dbReference>
<evidence type="ECO:0008006" key="3">
    <source>
        <dbReference type="Google" id="ProtNLM"/>
    </source>
</evidence>
<dbReference type="EMBL" id="KZ825947">
    <property type="protein sequence ID" value="PYH91363.1"/>
    <property type="molecule type" value="Genomic_DNA"/>
</dbReference>
<name>A0A319DJG7_9EURO</name>
<dbReference type="VEuPathDB" id="FungiDB:BO71DRAFT_51560"/>
<reference evidence="1 2" key="1">
    <citation type="submission" date="2018-02" db="EMBL/GenBank/DDBJ databases">
        <title>The genomes of Aspergillus section Nigri reveals drivers in fungal speciation.</title>
        <authorList>
            <consortium name="DOE Joint Genome Institute"/>
            <person name="Vesth T.C."/>
            <person name="Nybo J."/>
            <person name="Theobald S."/>
            <person name="Brandl J."/>
            <person name="Frisvad J.C."/>
            <person name="Nielsen K.F."/>
            <person name="Lyhne E.K."/>
            <person name="Kogle M.E."/>
            <person name="Kuo A."/>
            <person name="Riley R."/>
            <person name="Clum A."/>
            <person name="Nolan M."/>
            <person name="Lipzen A."/>
            <person name="Salamov A."/>
            <person name="Henrissat B."/>
            <person name="Wiebenga A."/>
            <person name="De vries R.P."/>
            <person name="Grigoriev I.V."/>
            <person name="Mortensen U.H."/>
            <person name="Andersen M.R."/>
            <person name="Baker S.E."/>
        </authorList>
    </citation>
    <scope>NUCLEOTIDE SEQUENCE [LARGE SCALE GENOMIC DNA]</scope>
    <source>
        <strain evidence="1 2">CBS 707.79</strain>
    </source>
</reference>
<dbReference type="PANTHER" id="PTHR37540:SF9">
    <property type="entry name" value="ZN(2)-C6 FUNGAL-TYPE DOMAIN-CONTAINING PROTEIN"/>
    <property type="match status" value="1"/>
</dbReference>
<organism evidence="1 2">
    <name type="scientific">Aspergillus ellipticus CBS 707.79</name>
    <dbReference type="NCBI Taxonomy" id="1448320"/>
    <lineage>
        <taxon>Eukaryota</taxon>
        <taxon>Fungi</taxon>
        <taxon>Dikarya</taxon>
        <taxon>Ascomycota</taxon>
        <taxon>Pezizomycotina</taxon>
        <taxon>Eurotiomycetes</taxon>
        <taxon>Eurotiomycetidae</taxon>
        <taxon>Eurotiales</taxon>
        <taxon>Aspergillaceae</taxon>
        <taxon>Aspergillus</taxon>
        <taxon>Aspergillus subgen. Circumdati</taxon>
    </lineage>
</organism>
<protein>
    <recommendedName>
        <fullName evidence="3">Zn(II)2Cys6 transcription factor</fullName>
    </recommendedName>
</protein>